<organism evidence="2 3">
    <name type="scientific">Ascobolus immersus RN42</name>
    <dbReference type="NCBI Taxonomy" id="1160509"/>
    <lineage>
        <taxon>Eukaryota</taxon>
        <taxon>Fungi</taxon>
        <taxon>Dikarya</taxon>
        <taxon>Ascomycota</taxon>
        <taxon>Pezizomycotina</taxon>
        <taxon>Pezizomycetes</taxon>
        <taxon>Pezizales</taxon>
        <taxon>Ascobolaceae</taxon>
        <taxon>Ascobolus</taxon>
    </lineage>
</organism>
<feature type="compositionally biased region" description="Polar residues" evidence="1">
    <location>
        <begin position="279"/>
        <end position="293"/>
    </location>
</feature>
<name>A0A3N4IG91_ASCIM</name>
<sequence>MAAPTSRSYIPTVHRNRFSVAGLNASLTASFHASSLQLARETTMPPQPNDLLHPIQRHRYIIPLRFAHDQHKFYAFPRALREDEEFRMPFPEILASIGRFDRKCHSALGGFMEMMEGEYGRRLMISYIDVEVAEDGSLEEMVVGLSPFNGAEVTVGFSVDEAGKDGEEERSQLSIRSVLRAIAVPKYQARILSTTNIYHKYPASYSGVGLLRPCFFHTTSIHLQQPQQKESEIAHDDSVHTASTVSEEQPPKEESNVDSLHGDSALPEAEASKELGPSKKNSLDTTSPTLQKEQPTKESELSNKGLFNGTYTFQHEQSPKAPSNSGSIHVASVLPEDEEAPNEPGPANKDSLDTTSTSTLQKEQATKEPVVPSNKDSVDITSTLEEKQAPKTPVSSNDDSHNVEKDPSSNDALHTTSSLLEDHASKEPSNNDSLDPIQRNRYIVDLKFLHRSNWLVYPLEVQRRDLKEGETQALPLYDLDIAVGRLSEKAFMTLVRFFQDKERDEGRELMISFLDVKQTPDENGHQVWDPEEMVVGLSPRKKDQSRAREVRFFIADEVAREEYVSKDLGKRVNLHKVWFEVLPGSLFYRTE</sequence>
<protein>
    <submittedName>
        <fullName evidence="2">Uncharacterized protein</fullName>
    </submittedName>
</protein>
<feature type="compositionally biased region" description="Basic and acidic residues" evidence="1">
    <location>
        <begin position="398"/>
        <end position="408"/>
    </location>
</feature>
<accession>A0A3N4IG91</accession>
<feature type="compositionally biased region" description="Polar residues" evidence="1">
    <location>
        <begin position="309"/>
        <end position="327"/>
    </location>
</feature>
<evidence type="ECO:0000256" key="1">
    <source>
        <dbReference type="SAM" id="MobiDB-lite"/>
    </source>
</evidence>
<keyword evidence="3" id="KW-1185">Reference proteome</keyword>
<dbReference type="Proteomes" id="UP000275078">
    <property type="component" value="Unassembled WGS sequence"/>
</dbReference>
<evidence type="ECO:0000313" key="2">
    <source>
        <dbReference type="EMBL" id="RPA83150.1"/>
    </source>
</evidence>
<reference evidence="2 3" key="1">
    <citation type="journal article" date="2018" name="Nat. Ecol. Evol.">
        <title>Pezizomycetes genomes reveal the molecular basis of ectomycorrhizal truffle lifestyle.</title>
        <authorList>
            <person name="Murat C."/>
            <person name="Payen T."/>
            <person name="Noel B."/>
            <person name="Kuo A."/>
            <person name="Morin E."/>
            <person name="Chen J."/>
            <person name="Kohler A."/>
            <person name="Krizsan K."/>
            <person name="Balestrini R."/>
            <person name="Da Silva C."/>
            <person name="Montanini B."/>
            <person name="Hainaut M."/>
            <person name="Levati E."/>
            <person name="Barry K.W."/>
            <person name="Belfiori B."/>
            <person name="Cichocki N."/>
            <person name="Clum A."/>
            <person name="Dockter R.B."/>
            <person name="Fauchery L."/>
            <person name="Guy J."/>
            <person name="Iotti M."/>
            <person name="Le Tacon F."/>
            <person name="Lindquist E.A."/>
            <person name="Lipzen A."/>
            <person name="Malagnac F."/>
            <person name="Mello A."/>
            <person name="Molinier V."/>
            <person name="Miyauchi S."/>
            <person name="Poulain J."/>
            <person name="Riccioni C."/>
            <person name="Rubini A."/>
            <person name="Sitrit Y."/>
            <person name="Splivallo R."/>
            <person name="Traeger S."/>
            <person name="Wang M."/>
            <person name="Zifcakova L."/>
            <person name="Wipf D."/>
            <person name="Zambonelli A."/>
            <person name="Paolocci F."/>
            <person name="Nowrousian M."/>
            <person name="Ottonello S."/>
            <person name="Baldrian P."/>
            <person name="Spatafora J.W."/>
            <person name="Henrissat B."/>
            <person name="Nagy L.G."/>
            <person name="Aury J.M."/>
            <person name="Wincker P."/>
            <person name="Grigoriev I.V."/>
            <person name="Bonfante P."/>
            <person name="Martin F.M."/>
        </authorList>
    </citation>
    <scope>NUCLEOTIDE SEQUENCE [LARGE SCALE GENOMIC DNA]</scope>
    <source>
        <strain evidence="2 3">RN42</strain>
    </source>
</reference>
<gene>
    <name evidence="2" type="ORF">BJ508DRAFT_324744</name>
</gene>
<feature type="region of interest" description="Disordered" evidence="1">
    <location>
        <begin position="226"/>
        <end position="414"/>
    </location>
</feature>
<dbReference type="EMBL" id="ML119666">
    <property type="protein sequence ID" value="RPA83150.1"/>
    <property type="molecule type" value="Genomic_DNA"/>
</dbReference>
<proteinExistence type="predicted"/>
<feature type="compositionally biased region" description="Basic and acidic residues" evidence="1">
    <location>
        <begin position="229"/>
        <end position="239"/>
    </location>
</feature>
<dbReference type="AlphaFoldDB" id="A0A3N4IG91"/>
<evidence type="ECO:0000313" key="3">
    <source>
        <dbReference type="Proteomes" id="UP000275078"/>
    </source>
</evidence>